<keyword evidence="2 5" id="KW-0812">Transmembrane</keyword>
<accession>A0ABN3TC86</accession>
<feature type="transmembrane region" description="Helical" evidence="5">
    <location>
        <begin position="143"/>
        <end position="162"/>
    </location>
</feature>
<keyword evidence="4 5" id="KW-0472">Membrane</keyword>
<evidence type="ECO:0000313" key="7">
    <source>
        <dbReference type="EMBL" id="GAA2697882.1"/>
    </source>
</evidence>
<dbReference type="EMBL" id="BAAATE010000049">
    <property type="protein sequence ID" value="GAA2697882.1"/>
    <property type="molecule type" value="Genomic_DNA"/>
</dbReference>
<sequence>MLYLMIACRVLLAAVFAIAFTGKVRGRAAFDEFVSSIVVLEVLPRRVSVAAAHALLAAEAAAVLLLALPWTVPLGFVAAVGTLAVLTGGILAALRRGRQAPCRCFGASVTPLGRVHVVRNLVLASFGGVGLIAWITAGASTPHPAGVVLALVAAGVGALLVVRLDDLMELFTV</sequence>
<feature type="transmembrane region" description="Helical" evidence="5">
    <location>
        <begin position="74"/>
        <end position="94"/>
    </location>
</feature>
<name>A0ABN3TC86_9ACTN</name>
<gene>
    <name evidence="7" type="ORF">GCM10010412_093140</name>
</gene>
<keyword evidence="8" id="KW-1185">Reference proteome</keyword>
<dbReference type="Pfam" id="PF07291">
    <property type="entry name" value="MauE"/>
    <property type="match status" value="1"/>
</dbReference>
<keyword evidence="3 5" id="KW-1133">Transmembrane helix</keyword>
<evidence type="ECO:0000256" key="2">
    <source>
        <dbReference type="ARBA" id="ARBA00022692"/>
    </source>
</evidence>
<dbReference type="RefSeq" id="WP_379504781.1">
    <property type="nucleotide sequence ID" value="NZ_JBHTEV010000001.1"/>
</dbReference>
<feature type="domain" description="Methylamine utilisation protein MauE" evidence="6">
    <location>
        <begin position="2"/>
        <end position="132"/>
    </location>
</feature>
<organism evidence="7 8">
    <name type="scientific">Nonomuraea recticatena</name>
    <dbReference type="NCBI Taxonomy" id="46178"/>
    <lineage>
        <taxon>Bacteria</taxon>
        <taxon>Bacillati</taxon>
        <taxon>Actinomycetota</taxon>
        <taxon>Actinomycetes</taxon>
        <taxon>Streptosporangiales</taxon>
        <taxon>Streptosporangiaceae</taxon>
        <taxon>Nonomuraea</taxon>
    </lineage>
</organism>
<evidence type="ECO:0000256" key="1">
    <source>
        <dbReference type="ARBA" id="ARBA00004141"/>
    </source>
</evidence>
<proteinExistence type="predicted"/>
<evidence type="ECO:0000256" key="3">
    <source>
        <dbReference type="ARBA" id="ARBA00022989"/>
    </source>
</evidence>
<protein>
    <submittedName>
        <fullName evidence="7">Methylamine utilization protein MauE</fullName>
    </submittedName>
</protein>
<dbReference type="InterPro" id="IPR009908">
    <property type="entry name" value="Methylamine_util_MauE"/>
</dbReference>
<evidence type="ECO:0000256" key="4">
    <source>
        <dbReference type="ARBA" id="ARBA00023136"/>
    </source>
</evidence>
<dbReference type="Proteomes" id="UP001501666">
    <property type="component" value="Unassembled WGS sequence"/>
</dbReference>
<evidence type="ECO:0000313" key="8">
    <source>
        <dbReference type="Proteomes" id="UP001501666"/>
    </source>
</evidence>
<evidence type="ECO:0000259" key="6">
    <source>
        <dbReference type="Pfam" id="PF07291"/>
    </source>
</evidence>
<feature type="transmembrane region" description="Helical" evidence="5">
    <location>
        <begin position="115"/>
        <end position="137"/>
    </location>
</feature>
<comment type="subcellular location">
    <subcellularLocation>
        <location evidence="1">Membrane</location>
        <topology evidence="1">Multi-pass membrane protein</topology>
    </subcellularLocation>
</comment>
<comment type="caution">
    <text evidence="7">The sequence shown here is derived from an EMBL/GenBank/DDBJ whole genome shotgun (WGS) entry which is preliminary data.</text>
</comment>
<evidence type="ECO:0000256" key="5">
    <source>
        <dbReference type="SAM" id="Phobius"/>
    </source>
</evidence>
<reference evidence="7 8" key="1">
    <citation type="journal article" date="2019" name="Int. J. Syst. Evol. Microbiol.">
        <title>The Global Catalogue of Microorganisms (GCM) 10K type strain sequencing project: providing services to taxonomists for standard genome sequencing and annotation.</title>
        <authorList>
            <consortium name="The Broad Institute Genomics Platform"/>
            <consortium name="The Broad Institute Genome Sequencing Center for Infectious Disease"/>
            <person name="Wu L."/>
            <person name="Ma J."/>
        </authorList>
    </citation>
    <scope>NUCLEOTIDE SEQUENCE [LARGE SCALE GENOMIC DNA]</scope>
    <source>
        <strain evidence="7 8">JCM 6835</strain>
    </source>
</reference>